<feature type="domain" description="FAD-binding" evidence="2">
    <location>
        <begin position="5"/>
        <end position="342"/>
    </location>
</feature>
<accession>A0ABT0RD60</accession>
<dbReference type="PANTHER" id="PTHR43476:SF5">
    <property type="entry name" value="FAD-DEPENDENT MONOOXYGENASE"/>
    <property type="match status" value="1"/>
</dbReference>
<dbReference type="PRINTS" id="PR00420">
    <property type="entry name" value="RNGMNOXGNASE"/>
</dbReference>
<dbReference type="Gene3D" id="3.50.50.60">
    <property type="entry name" value="FAD/NAD(P)-binding domain"/>
    <property type="match status" value="2"/>
</dbReference>
<dbReference type="InterPro" id="IPR050631">
    <property type="entry name" value="PheA/TfdB_FAD_monoxygenase"/>
</dbReference>
<name>A0ABT0RD60_9SPHN</name>
<dbReference type="NCBIfam" id="NF004834">
    <property type="entry name" value="PRK06185.1-3"/>
    <property type="match status" value="1"/>
</dbReference>
<evidence type="ECO:0000259" key="2">
    <source>
        <dbReference type="Pfam" id="PF01494"/>
    </source>
</evidence>
<dbReference type="InterPro" id="IPR002938">
    <property type="entry name" value="FAD-bd"/>
</dbReference>
<evidence type="ECO:0000313" key="4">
    <source>
        <dbReference type="Proteomes" id="UP001165343"/>
    </source>
</evidence>
<protein>
    <submittedName>
        <fullName evidence="3">FAD-dependent oxidoreductase</fullName>
    </submittedName>
</protein>
<dbReference type="Proteomes" id="UP001165343">
    <property type="component" value="Unassembled WGS sequence"/>
</dbReference>
<dbReference type="PANTHER" id="PTHR43476">
    <property type="entry name" value="3-(3-HYDROXY-PHENYL)PROPIONATE/3-HYDROXYCINNAMIC ACID HYDROXYLASE"/>
    <property type="match status" value="1"/>
</dbReference>
<evidence type="ECO:0000256" key="1">
    <source>
        <dbReference type="ARBA" id="ARBA00023002"/>
    </source>
</evidence>
<reference evidence="3" key="1">
    <citation type="submission" date="2022-05" db="EMBL/GenBank/DDBJ databases">
        <authorList>
            <person name="Jo J.-H."/>
            <person name="Im W.-T."/>
        </authorList>
    </citation>
    <scope>NUCLEOTIDE SEQUENCE</scope>
    <source>
        <strain evidence="3">RG327</strain>
    </source>
</reference>
<sequence length="411" mass="45434">MASDLDLVIAGGGPAGMMAGLLFARAGCRVKVLEKHEDFLRDFRGDTVHPSTLELLRELGLLEEFLKRPHDEIRQLTARVADRQIVIADLTHLPVESRFVALMPQWHFLDFLADEARLYLTFELRMEAQAVDLIIDDGRVGGVRLANGEEMRARLTIAADGRSSVLRDKAQLPRVDLGAPIDVLWFRLPKEPTAVNRTGGTFGSGTFVVQLDRGDYWQCAYVVAKGAVDDVRAKGLPAFRRDLSRAVPELAPVVDSLLDWDQVKLLSVTLDRLTRWWRPGLLAIGDAAHAMSPVGGVGINLAIQDAVAAANILAASLAGHEDVDPLLKKVQQRRMFPTRVIQVGQKAVHDRILTPLVMRKAVLDKVPFALGLLDRFPILARIPARLIGLGIRREHIRSPDARLRKAAPPRP</sequence>
<organism evidence="3 4">
    <name type="scientific">Sphingomonas anseongensis</name>
    <dbReference type="NCBI Taxonomy" id="2908207"/>
    <lineage>
        <taxon>Bacteria</taxon>
        <taxon>Pseudomonadati</taxon>
        <taxon>Pseudomonadota</taxon>
        <taxon>Alphaproteobacteria</taxon>
        <taxon>Sphingomonadales</taxon>
        <taxon>Sphingomonadaceae</taxon>
        <taxon>Sphingomonas</taxon>
    </lineage>
</organism>
<dbReference type="EMBL" id="JAMGBC010000001">
    <property type="protein sequence ID" value="MCL6678199.1"/>
    <property type="molecule type" value="Genomic_DNA"/>
</dbReference>
<dbReference type="SUPFAM" id="SSF51905">
    <property type="entry name" value="FAD/NAD(P)-binding domain"/>
    <property type="match status" value="1"/>
</dbReference>
<gene>
    <name evidence="3" type="ORF">LZ519_02550</name>
</gene>
<dbReference type="InterPro" id="IPR036188">
    <property type="entry name" value="FAD/NAD-bd_sf"/>
</dbReference>
<comment type="caution">
    <text evidence="3">The sequence shown here is derived from an EMBL/GenBank/DDBJ whole genome shotgun (WGS) entry which is preliminary data.</text>
</comment>
<keyword evidence="4" id="KW-1185">Reference proteome</keyword>
<proteinExistence type="predicted"/>
<evidence type="ECO:0000313" key="3">
    <source>
        <dbReference type="EMBL" id="MCL6678199.1"/>
    </source>
</evidence>
<dbReference type="Pfam" id="PF01494">
    <property type="entry name" value="FAD_binding_3"/>
    <property type="match status" value="1"/>
</dbReference>
<keyword evidence="1" id="KW-0560">Oxidoreductase</keyword>
<dbReference type="RefSeq" id="WP_249867166.1">
    <property type="nucleotide sequence ID" value="NZ_JAMGBC010000001.1"/>
</dbReference>